<accession>A0A6J6ZXZ7</accession>
<proteinExistence type="predicted"/>
<dbReference type="InterPro" id="IPR009057">
    <property type="entry name" value="Homeodomain-like_sf"/>
</dbReference>
<dbReference type="EMBL" id="CAFAAY010000162">
    <property type="protein sequence ID" value="CAB4825466.1"/>
    <property type="molecule type" value="Genomic_DNA"/>
</dbReference>
<gene>
    <name evidence="1" type="ORF">UFOPK3124_01287</name>
</gene>
<organism evidence="1">
    <name type="scientific">freshwater metagenome</name>
    <dbReference type="NCBI Taxonomy" id="449393"/>
    <lineage>
        <taxon>unclassified sequences</taxon>
        <taxon>metagenomes</taxon>
        <taxon>ecological metagenomes</taxon>
    </lineage>
</organism>
<evidence type="ECO:0000313" key="1">
    <source>
        <dbReference type="EMBL" id="CAB4825466.1"/>
    </source>
</evidence>
<sequence length="207" mass="23706">MKKTTKTDFSHAKQKRSEKTLDDLLDAALEIVEGAKPEKFTSRWLAEKSGYSLGTLIKRLGSIENVFLWAINKGREKHFESFAEIIAAFDSNRPLNEFIEMMTDECLAAIKKVNPKVIQFFENRSAKKNMLSSDFYNYTDVLVKPYLETAKRNKTQTFRDLSQDEAILIFRAILVLLERPFVEGNAIAGSAKHRKLVIENITRLLGK</sequence>
<protein>
    <submittedName>
        <fullName evidence="1">Unannotated protein</fullName>
    </submittedName>
</protein>
<dbReference type="AlphaFoldDB" id="A0A6J6ZXZ7"/>
<dbReference type="SUPFAM" id="SSF46689">
    <property type="entry name" value="Homeodomain-like"/>
    <property type="match status" value="1"/>
</dbReference>
<dbReference type="Gene3D" id="1.10.357.10">
    <property type="entry name" value="Tetracycline Repressor, domain 2"/>
    <property type="match status" value="1"/>
</dbReference>
<name>A0A6J6ZXZ7_9ZZZZ</name>
<reference evidence="1" key="1">
    <citation type="submission" date="2020-05" db="EMBL/GenBank/DDBJ databases">
        <authorList>
            <person name="Chiriac C."/>
            <person name="Salcher M."/>
            <person name="Ghai R."/>
            <person name="Kavagutti S V."/>
        </authorList>
    </citation>
    <scope>NUCLEOTIDE SEQUENCE</scope>
</reference>